<feature type="transmembrane region" description="Helical" evidence="11">
    <location>
        <begin position="18"/>
        <end position="35"/>
    </location>
</feature>
<dbReference type="SUPFAM" id="SSF81336">
    <property type="entry name" value="F1F0 ATP synthase subunit A"/>
    <property type="match status" value="1"/>
</dbReference>
<dbReference type="Proteomes" id="UP000284868">
    <property type="component" value="Unassembled WGS sequence"/>
</dbReference>
<dbReference type="InterPro" id="IPR045082">
    <property type="entry name" value="ATP_syn_F0_a_bact/chloroplast"/>
</dbReference>
<keyword evidence="10 11" id="KW-0066">ATP synthesis</keyword>
<dbReference type="GO" id="GO:0045259">
    <property type="term" value="C:proton-transporting ATP synthase complex"/>
    <property type="evidence" value="ECO:0007669"/>
    <property type="project" value="UniProtKB-KW"/>
</dbReference>
<keyword evidence="3 11" id="KW-0813">Transport</keyword>
<dbReference type="AlphaFoldDB" id="A0A415PGC6"/>
<protein>
    <recommendedName>
        <fullName evidence="11 12">ATP synthase subunit a</fullName>
    </recommendedName>
    <alternativeName>
        <fullName evidence="11">ATP synthase F0 sector subunit a</fullName>
    </alternativeName>
    <alternativeName>
        <fullName evidence="11">F-ATPase subunit 6</fullName>
    </alternativeName>
</protein>
<evidence type="ECO:0000256" key="12">
    <source>
        <dbReference type="RuleBase" id="RU000483"/>
    </source>
</evidence>
<dbReference type="PROSITE" id="PS00449">
    <property type="entry name" value="ATPASE_A"/>
    <property type="match status" value="1"/>
</dbReference>
<dbReference type="InterPro" id="IPR035908">
    <property type="entry name" value="F0_ATP_A_sf"/>
</dbReference>
<gene>
    <name evidence="11 13" type="primary">atpB</name>
    <name evidence="13" type="ORF">DWZ83_05165</name>
</gene>
<feature type="transmembrane region" description="Helical" evidence="11">
    <location>
        <begin position="137"/>
        <end position="157"/>
    </location>
</feature>
<proteinExistence type="inferred from homology"/>
<evidence type="ECO:0000313" key="13">
    <source>
        <dbReference type="EMBL" id="RHM11812.1"/>
    </source>
</evidence>
<dbReference type="Pfam" id="PF00119">
    <property type="entry name" value="ATP-synt_A"/>
    <property type="match status" value="1"/>
</dbReference>
<keyword evidence="13" id="KW-0378">Hydrolase</keyword>
<dbReference type="GO" id="GO:0042777">
    <property type="term" value="P:proton motive force-driven plasma membrane ATP synthesis"/>
    <property type="evidence" value="ECO:0007669"/>
    <property type="project" value="TreeGrafter"/>
</dbReference>
<keyword evidence="8 11" id="KW-0406">Ion transport</keyword>
<feature type="transmembrane region" description="Helical" evidence="11">
    <location>
        <begin position="163"/>
        <end position="181"/>
    </location>
</feature>
<name>A0A415PGC6_9FIRM</name>
<dbReference type="GO" id="GO:0016787">
    <property type="term" value="F:hydrolase activity"/>
    <property type="evidence" value="ECO:0007669"/>
    <property type="project" value="UniProtKB-KW"/>
</dbReference>
<keyword evidence="9 11" id="KW-0472">Membrane</keyword>
<dbReference type="InterPro" id="IPR023011">
    <property type="entry name" value="ATP_synth_F0_asu_AS"/>
</dbReference>
<evidence type="ECO:0000256" key="8">
    <source>
        <dbReference type="ARBA" id="ARBA00023065"/>
    </source>
</evidence>
<comment type="function">
    <text evidence="11 12">Key component of the proton channel; it plays a direct role in the translocation of protons across the membrane.</text>
</comment>
<feature type="transmembrane region" description="Helical" evidence="11">
    <location>
        <begin position="201"/>
        <end position="222"/>
    </location>
</feature>
<accession>A0A415PGC6</accession>
<keyword evidence="7 11" id="KW-1133">Transmembrane helix</keyword>
<evidence type="ECO:0000256" key="11">
    <source>
        <dbReference type="HAMAP-Rule" id="MF_01393"/>
    </source>
</evidence>
<evidence type="ECO:0000256" key="2">
    <source>
        <dbReference type="ARBA" id="ARBA00006810"/>
    </source>
</evidence>
<keyword evidence="11" id="KW-1003">Cell membrane</keyword>
<evidence type="ECO:0000256" key="6">
    <source>
        <dbReference type="ARBA" id="ARBA00022781"/>
    </source>
</evidence>
<keyword evidence="6 11" id="KW-0375">Hydrogen ion transport</keyword>
<comment type="similarity">
    <text evidence="2 11 12">Belongs to the ATPase A chain family.</text>
</comment>
<comment type="subcellular location">
    <subcellularLocation>
        <location evidence="11 12">Cell membrane</location>
        <topology evidence="11 12">Multi-pass membrane protein</topology>
    </subcellularLocation>
    <subcellularLocation>
        <location evidence="1">Membrane</location>
        <topology evidence="1">Multi-pass membrane protein</topology>
    </subcellularLocation>
</comment>
<dbReference type="PANTHER" id="PTHR42823">
    <property type="entry name" value="ATP SYNTHASE SUBUNIT A, CHLOROPLASTIC"/>
    <property type="match status" value="1"/>
</dbReference>
<dbReference type="NCBIfam" id="TIGR01131">
    <property type="entry name" value="ATP_synt_6_or_A"/>
    <property type="match status" value="1"/>
</dbReference>
<dbReference type="OrthoDB" id="9789241at2"/>
<evidence type="ECO:0000256" key="5">
    <source>
        <dbReference type="ARBA" id="ARBA00022692"/>
    </source>
</evidence>
<sequence length="231" mass="25610">MAIDITIAGFHIYIHESIVNWLVLCVILMIFFYFAGKKIKKADPREAPKGFLLLCEVIAKLGTGIISDNLKERTKAYLPFFGSLIFMMAPSNLLGLIGLQPPTSNLSVNVTLAVMMFVLVQYTGLKEKGIKGRIAELCDPFLLFMPLNVLGDLALPVSLSLRLFGNMLAGTIIVGMVYGLMESLLPFSIIGYSLTPFFHAYFDIFSGLIQTYIFFTLASFFLSDSMASEEE</sequence>
<evidence type="ECO:0000256" key="10">
    <source>
        <dbReference type="ARBA" id="ARBA00023310"/>
    </source>
</evidence>
<dbReference type="HAMAP" id="MF_01393">
    <property type="entry name" value="ATP_synth_a_bact"/>
    <property type="match status" value="1"/>
</dbReference>
<evidence type="ECO:0000313" key="14">
    <source>
        <dbReference type="Proteomes" id="UP000284868"/>
    </source>
</evidence>
<comment type="caution">
    <text evidence="13">The sequence shown here is derived from an EMBL/GenBank/DDBJ whole genome shotgun (WGS) entry which is preliminary data.</text>
</comment>
<dbReference type="InterPro" id="IPR000568">
    <property type="entry name" value="ATP_synth_F0_asu"/>
</dbReference>
<dbReference type="EMBL" id="QRPK01000019">
    <property type="protein sequence ID" value="RHM11812.1"/>
    <property type="molecule type" value="Genomic_DNA"/>
</dbReference>
<dbReference type="GO" id="GO:0046933">
    <property type="term" value="F:proton-transporting ATP synthase activity, rotational mechanism"/>
    <property type="evidence" value="ECO:0007669"/>
    <property type="project" value="UniProtKB-UniRule"/>
</dbReference>
<evidence type="ECO:0000256" key="4">
    <source>
        <dbReference type="ARBA" id="ARBA00022547"/>
    </source>
</evidence>
<dbReference type="GO" id="GO:0005886">
    <property type="term" value="C:plasma membrane"/>
    <property type="evidence" value="ECO:0007669"/>
    <property type="project" value="UniProtKB-SubCell"/>
</dbReference>
<dbReference type="PANTHER" id="PTHR42823:SF3">
    <property type="entry name" value="ATP SYNTHASE SUBUNIT A, CHLOROPLASTIC"/>
    <property type="match status" value="1"/>
</dbReference>
<feature type="transmembrane region" description="Helical" evidence="11">
    <location>
        <begin position="76"/>
        <end position="100"/>
    </location>
</feature>
<evidence type="ECO:0000256" key="7">
    <source>
        <dbReference type="ARBA" id="ARBA00022989"/>
    </source>
</evidence>
<keyword evidence="4 11" id="KW-0138">CF(0)</keyword>
<evidence type="ECO:0000256" key="1">
    <source>
        <dbReference type="ARBA" id="ARBA00004141"/>
    </source>
</evidence>
<evidence type="ECO:0000256" key="9">
    <source>
        <dbReference type="ARBA" id="ARBA00023136"/>
    </source>
</evidence>
<evidence type="ECO:0000256" key="3">
    <source>
        <dbReference type="ARBA" id="ARBA00022448"/>
    </source>
</evidence>
<reference evidence="13 14" key="1">
    <citation type="submission" date="2018-08" db="EMBL/GenBank/DDBJ databases">
        <title>A genome reference for cultivated species of the human gut microbiota.</title>
        <authorList>
            <person name="Zou Y."/>
            <person name="Xue W."/>
            <person name="Luo G."/>
        </authorList>
    </citation>
    <scope>NUCLEOTIDE SEQUENCE [LARGE SCALE GENOMIC DNA]</scope>
    <source>
        <strain evidence="13 14">AF35-6BH</strain>
    </source>
</reference>
<dbReference type="PRINTS" id="PR00123">
    <property type="entry name" value="ATPASEA"/>
</dbReference>
<dbReference type="CDD" id="cd00310">
    <property type="entry name" value="ATP-synt_Fo_a_6"/>
    <property type="match status" value="1"/>
</dbReference>
<dbReference type="RefSeq" id="WP_118365510.1">
    <property type="nucleotide sequence ID" value="NZ_CAJKGD010000016.1"/>
</dbReference>
<feature type="transmembrane region" description="Helical" evidence="11">
    <location>
        <begin position="106"/>
        <end position="125"/>
    </location>
</feature>
<organism evidence="13 14">
    <name type="scientific">Amedibacillus dolichus</name>
    <dbReference type="NCBI Taxonomy" id="31971"/>
    <lineage>
        <taxon>Bacteria</taxon>
        <taxon>Bacillati</taxon>
        <taxon>Bacillota</taxon>
        <taxon>Erysipelotrichia</taxon>
        <taxon>Erysipelotrichales</taxon>
        <taxon>Erysipelotrichaceae</taxon>
        <taxon>Amedibacillus</taxon>
    </lineage>
</organism>
<keyword evidence="14" id="KW-1185">Reference proteome</keyword>
<keyword evidence="5 11" id="KW-0812">Transmembrane</keyword>
<dbReference type="Gene3D" id="1.20.120.220">
    <property type="entry name" value="ATP synthase, F0 complex, subunit A"/>
    <property type="match status" value="1"/>
</dbReference>